<dbReference type="Gene3D" id="1.20.1050.60">
    <property type="entry name" value="alpha-1,2-mannosidase"/>
    <property type="match status" value="1"/>
</dbReference>
<dbReference type="InterPro" id="IPR005887">
    <property type="entry name" value="GH92_a_mannosidase_put"/>
</dbReference>
<dbReference type="InterPro" id="IPR008928">
    <property type="entry name" value="6-hairpin_glycosidase_sf"/>
</dbReference>
<dbReference type="InterPro" id="IPR014718">
    <property type="entry name" value="GH-type_carb-bd"/>
</dbReference>
<dbReference type="InterPro" id="IPR041371">
    <property type="entry name" value="GH92_N"/>
</dbReference>
<dbReference type="PANTHER" id="PTHR12143">
    <property type="entry name" value="PEPTIDE N-GLYCANASE PNGASE -RELATED"/>
    <property type="match status" value="1"/>
</dbReference>
<dbReference type="GO" id="GO:0005829">
    <property type="term" value="C:cytosol"/>
    <property type="evidence" value="ECO:0007669"/>
    <property type="project" value="TreeGrafter"/>
</dbReference>
<dbReference type="GO" id="GO:0000224">
    <property type="term" value="F:peptide-N4-(N-acetyl-beta-glucosaminyl)asparagine amidase activity"/>
    <property type="evidence" value="ECO:0007669"/>
    <property type="project" value="TreeGrafter"/>
</dbReference>
<evidence type="ECO:0000259" key="3">
    <source>
        <dbReference type="Pfam" id="PF17678"/>
    </source>
</evidence>
<accession>A0A437R8L3</accession>
<name>A0A437R8L3_9BURK</name>
<dbReference type="SUPFAM" id="SSF48208">
    <property type="entry name" value="Six-hairpin glycosidases"/>
    <property type="match status" value="1"/>
</dbReference>
<comment type="caution">
    <text evidence="4">The sequence shown here is derived from an EMBL/GenBank/DDBJ whole genome shotgun (WGS) entry which is preliminary data.</text>
</comment>
<keyword evidence="1" id="KW-0732">Signal</keyword>
<dbReference type="NCBIfam" id="TIGR01180">
    <property type="entry name" value="aman2_put"/>
    <property type="match status" value="1"/>
</dbReference>
<proteinExistence type="predicted"/>
<dbReference type="Gene3D" id="3.30.2080.10">
    <property type="entry name" value="GH92 mannosidase domain"/>
    <property type="match status" value="1"/>
</dbReference>
<dbReference type="Proteomes" id="UP000285575">
    <property type="component" value="Unassembled WGS sequence"/>
</dbReference>
<evidence type="ECO:0000313" key="4">
    <source>
        <dbReference type="EMBL" id="RVU43034.1"/>
    </source>
</evidence>
<dbReference type="InterPro" id="IPR050883">
    <property type="entry name" value="PNGase"/>
</dbReference>
<keyword evidence="4" id="KW-0378">Hydrolase</keyword>
<feature type="domain" description="Glycosyl hydrolase family 92 N-terminal" evidence="3">
    <location>
        <begin position="34"/>
        <end position="258"/>
    </location>
</feature>
<reference evidence="4 5" key="1">
    <citation type="submission" date="2019-01" db="EMBL/GenBank/DDBJ databases">
        <authorList>
            <person name="Chen W.-M."/>
        </authorList>
    </citation>
    <scope>NUCLEOTIDE SEQUENCE [LARGE SCALE GENOMIC DNA]</scope>
    <source>
        <strain evidence="4 5">KYPY4</strain>
    </source>
</reference>
<dbReference type="GO" id="GO:0006516">
    <property type="term" value="P:glycoprotein catabolic process"/>
    <property type="evidence" value="ECO:0007669"/>
    <property type="project" value="TreeGrafter"/>
</dbReference>
<keyword evidence="5" id="KW-1185">Reference proteome</keyword>
<protein>
    <submittedName>
        <fullName evidence="4">Glycoside hydrolase family 92 protein</fullName>
    </submittedName>
</protein>
<sequence>MSRANWSRLWVGCLLILVGAASAAAAGRGDLTRHVDPFIGTDGTGHVTPAAMVPFGMVAPGPDNADRGWSYSSGYQFRAPRVLGFSNTHISGAGIPELGDVLLMPAAGTRWDAQSTDFSAVPDKKTESARPGVYRVTLPGHGVRVELTATQRVAVHRYTFTQAGSVQVLVDLQHGLLFGEGPRVTQATSSVDAARGELTGTTHAKNWVEREASFIVRFDRPIAQVTTLPPREGERAARYVLEFDLGTGRVLHARVALSTVDVDGARRNLAVDEARPFDTVRAAADAQWQRLLSRIEIDANARFKKIFYSALYRTLLHPSDIADADGRVRGPTGQVMAAPGGVYYSTLSLWDTFRGVHPLFTLLVPERVPGFVQTMLAHHRAQGYLPLWTAWGRETHTMIGNPALPVMADAVAKGFHRQGTGFDLNAALQAMVETSTLPRPNAPAWAQRDWSAYEQFGFIPLDRIGNESVSKTLELGIGDDAVARVARAAGQPAVAERFARRAQGWRQLWDAQTMMMRGKDSAGHWREPFDPLVPTSPMNNPGDYTEANAWQYTLTPALHDPAGLVAQMGGPAAFEAWLDRFFSVQAPGANKHLGQEALIGQYAHGNEPSHHIAYLYAWTPAPEKGPALIRRIARSFYGSGPDGITGNDDCGQMSAWLVLSTLGFYPVVPASGEYVAGATLVRRAWLTRADGTRLLIEPGQRPGVWLDGRRLPATAVPHAVLLQGRRLQVGPAR</sequence>
<evidence type="ECO:0000256" key="1">
    <source>
        <dbReference type="SAM" id="SignalP"/>
    </source>
</evidence>
<dbReference type="OrthoDB" id="9804511at2"/>
<organism evidence="4 5">
    <name type="scientific">Rubrivivax rivuli</name>
    <dbReference type="NCBI Taxonomy" id="1862385"/>
    <lineage>
        <taxon>Bacteria</taxon>
        <taxon>Pseudomonadati</taxon>
        <taxon>Pseudomonadota</taxon>
        <taxon>Betaproteobacteria</taxon>
        <taxon>Burkholderiales</taxon>
        <taxon>Sphaerotilaceae</taxon>
        <taxon>Rubrivivax</taxon>
    </lineage>
</organism>
<dbReference type="Gene3D" id="1.20.1610.10">
    <property type="entry name" value="alpha-1,2-mannosidases domains"/>
    <property type="match status" value="1"/>
</dbReference>
<dbReference type="AlphaFoldDB" id="A0A437R8L3"/>
<feature type="chain" id="PRO_5019279825" evidence="1">
    <location>
        <begin position="24"/>
        <end position="733"/>
    </location>
</feature>
<dbReference type="InterPro" id="IPR012939">
    <property type="entry name" value="Glyco_hydro_92"/>
</dbReference>
<dbReference type="PANTHER" id="PTHR12143:SF39">
    <property type="entry name" value="SECRETED PROTEIN"/>
    <property type="match status" value="1"/>
</dbReference>
<dbReference type="GO" id="GO:0030246">
    <property type="term" value="F:carbohydrate binding"/>
    <property type="evidence" value="ECO:0007669"/>
    <property type="project" value="InterPro"/>
</dbReference>
<feature type="signal peptide" evidence="1">
    <location>
        <begin position="1"/>
        <end position="23"/>
    </location>
</feature>
<evidence type="ECO:0000313" key="5">
    <source>
        <dbReference type="Proteomes" id="UP000285575"/>
    </source>
</evidence>
<feature type="domain" description="Glycosyl hydrolase family 92" evidence="2">
    <location>
        <begin position="265"/>
        <end position="728"/>
    </location>
</feature>
<gene>
    <name evidence="4" type="ORF">EOE66_21285</name>
</gene>
<dbReference type="Pfam" id="PF17678">
    <property type="entry name" value="Glyco_hydro_92N"/>
    <property type="match status" value="1"/>
</dbReference>
<dbReference type="Gene3D" id="2.70.98.10">
    <property type="match status" value="1"/>
</dbReference>
<dbReference type="GO" id="GO:0005975">
    <property type="term" value="P:carbohydrate metabolic process"/>
    <property type="evidence" value="ECO:0007669"/>
    <property type="project" value="InterPro"/>
</dbReference>
<dbReference type="EMBL" id="SACR01000008">
    <property type="protein sequence ID" value="RVU43034.1"/>
    <property type="molecule type" value="Genomic_DNA"/>
</dbReference>
<evidence type="ECO:0000259" key="2">
    <source>
        <dbReference type="Pfam" id="PF07971"/>
    </source>
</evidence>
<dbReference type="RefSeq" id="WP_128230767.1">
    <property type="nucleotide sequence ID" value="NZ_SACR01000008.1"/>
</dbReference>
<dbReference type="Pfam" id="PF07971">
    <property type="entry name" value="Glyco_hydro_92"/>
    <property type="match status" value="1"/>
</dbReference>